<dbReference type="RefSeq" id="WP_069663143.1">
    <property type="nucleotide sequence ID" value="NZ_JBHUJJ010000001.1"/>
</dbReference>
<organism evidence="5 6">
    <name type="scientific">Enterococcus termitis</name>
    <dbReference type="NCBI Taxonomy" id="332950"/>
    <lineage>
        <taxon>Bacteria</taxon>
        <taxon>Bacillati</taxon>
        <taxon>Bacillota</taxon>
        <taxon>Bacilli</taxon>
        <taxon>Lactobacillales</taxon>
        <taxon>Enterococcaceae</taxon>
        <taxon>Enterococcus</taxon>
    </lineage>
</organism>
<evidence type="ECO:0000256" key="1">
    <source>
        <dbReference type="ARBA" id="ARBA00022630"/>
    </source>
</evidence>
<evidence type="ECO:0000313" key="5">
    <source>
        <dbReference type="EMBL" id="OEG16746.1"/>
    </source>
</evidence>
<dbReference type="Proteomes" id="UP000095094">
    <property type="component" value="Unassembled WGS sequence"/>
</dbReference>
<dbReference type="GO" id="GO:0071949">
    <property type="term" value="F:FAD binding"/>
    <property type="evidence" value="ECO:0007669"/>
    <property type="project" value="InterPro"/>
</dbReference>
<dbReference type="SUPFAM" id="SSF56176">
    <property type="entry name" value="FAD-binding/transporter-associated domain-like"/>
    <property type="match status" value="1"/>
</dbReference>
<dbReference type="InterPro" id="IPR016166">
    <property type="entry name" value="FAD-bd_PCMH"/>
</dbReference>
<dbReference type="InterPro" id="IPR016169">
    <property type="entry name" value="FAD-bd_PCMH_sub2"/>
</dbReference>
<dbReference type="Pfam" id="PF02913">
    <property type="entry name" value="FAD-oxidase_C"/>
    <property type="match status" value="1"/>
</dbReference>
<keyword evidence="6" id="KW-1185">Reference proteome</keyword>
<name>A0A1E5GVQ6_9ENTE</name>
<gene>
    <name evidence="5" type="ORF">BCR25_03880</name>
</gene>
<accession>A0A1E5GVQ6</accession>
<evidence type="ECO:0000256" key="3">
    <source>
        <dbReference type="ARBA" id="ARBA00023002"/>
    </source>
</evidence>
<dbReference type="PANTHER" id="PTHR42934:SF1">
    <property type="entry name" value="GLYCOLATE OXIDASE SUBUNIT GLCD"/>
    <property type="match status" value="1"/>
</dbReference>
<dbReference type="InterPro" id="IPR006094">
    <property type="entry name" value="Oxid_FAD_bind_N"/>
</dbReference>
<keyword evidence="2" id="KW-0274">FAD</keyword>
<dbReference type="EMBL" id="MIJY01000012">
    <property type="protein sequence ID" value="OEG16746.1"/>
    <property type="molecule type" value="Genomic_DNA"/>
</dbReference>
<dbReference type="InterPro" id="IPR051914">
    <property type="entry name" value="FAD-linked_OxidoTrans_Type4"/>
</dbReference>
<proteinExistence type="predicted"/>
<comment type="caution">
    <text evidence="5">The sequence shown here is derived from an EMBL/GenBank/DDBJ whole genome shotgun (WGS) entry which is preliminary data.</text>
</comment>
<dbReference type="InterPro" id="IPR016164">
    <property type="entry name" value="FAD-linked_Oxase-like_C"/>
</dbReference>
<dbReference type="OrthoDB" id="9767256at2"/>
<evidence type="ECO:0000256" key="2">
    <source>
        <dbReference type="ARBA" id="ARBA00022827"/>
    </source>
</evidence>
<dbReference type="InterPro" id="IPR004113">
    <property type="entry name" value="FAD-bd_oxidored_4_C"/>
</dbReference>
<sequence>MMEHRCFFKRNEIYFETENLAVFAYDAFLEKNFPELVVFPKNEKEMIMVINYLKSQRLPYLIRGGATNYVGSVVPINNDIIVSTLRMEKKWELDIETNTLVDVSSSCTVDEIKNAALPFRHFPPDPASKNVATLGGIINMNAGGAYCFKYGVTKNYIKKMNIHYQNDTLALGYDNQYSLKNYPIKDLLIGSEGTLAPVLHANLKVLAKEDFEAISIVYFSDYRAGIRFILEVTDKKIPLSAIDMSTDPFIPAMNINKVVGCNVIISIESYSKEKLNMYTKKLKSLIARFQGTEIIKDNLHKERLDIVQRNVQVIRSEYNHYTYFLFDSVIPRSKLSIMLEYLYKVSNMLLMPLMNTYHAGDGNIHPTVFYDSSSIEDREKLELFLFLILSKTVKLGGTITGEHGIGQEKKDFQSLITPSMIEEVFKKIKEKFDPDYLLNVDKLICKDYKSNKEKYINKIVGLKNKYINGGDFQWQIRRISSENHIVDHRDGLISIQPQDTLKTLLNKQGYRNYAIPYYPIINGEEYIINLIKYGIPSFYDNCYEIQNYITYIENEKVEFGSKTLKNVMGFNLIGFLLSKSTSIQDICVKCINKEYIKGQLCLYEVEGKLDYYYGTKYIVKKDGKTSQYLVGRPEQSGEKIKKIVFRPFINFSSDFYIYSFKSKISKECFDKGILIDYKTLITENRIKMTEYQNILSIRRINLREQIEKIIYINETLKKQLMLEKELEEVLHAIF</sequence>
<dbReference type="AlphaFoldDB" id="A0A1E5GVQ6"/>
<evidence type="ECO:0000259" key="4">
    <source>
        <dbReference type="PROSITE" id="PS51387"/>
    </source>
</evidence>
<keyword evidence="1" id="KW-0285">Flavoprotein</keyword>
<dbReference type="SUPFAM" id="SSF55103">
    <property type="entry name" value="FAD-linked oxidases, C-terminal domain"/>
    <property type="match status" value="1"/>
</dbReference>
<feature type="domain" description="FAD-binding PCMH-type" evidence="4">
    <location>
        <begin position="30"/>
        <end position="208"/>
    </location>
</feature>
<dbReference type="Gene3D" id="3.30.70.2740">
    <property type="match status" value="1"/>
</dbReference>
<dbReference type="PANTHER" id="PTHR42934">
    <property type="entry name" value="GLYCOLATE OXIDASE SUBUNIT GLCD"/>
    <property type="match status" value="1"/>
</dbReference>
<keyword evidence="3" id="KW-0560">Oxidoreductase</keyword>
<reference evidence="6" key="1">
    <citation type="submission" date="2016-09" db="EMBL/GenBank/DDBJ databases">
        <authorList>
            <person name="Gulvik C.A."/>
        </authorList>
    </citation>
    <scope>NUCLEOTIDE SEQUENCE [LARGE SCALE GENOMIC DNA]</scope>
    <source>
        <strain evidence="6">LMG 8895</strain>
    </source>
</reference>
<dbReference type="Gene3D" id="3.30.465.10">
    <property type="match status" value="1"/>
</dbReference>
<dbReference type="PROSITE" id="PS51387">
    <property type="entry name" value="FAD_PCMH"/>
    <property type="match status" value="1"/>
</dbReference>
<evidence type="ECO:0000313" key="6">
    <source>
        <dbReference type="Proteomes" id="UP000095094"/>
    </source>
</evidence>
<dbReference type="Pfam" id="PF01565">
    <property type="entry name" value="FAD_binding_4"/>
    <property type="match status" value="1"/>
</dbReference>
<protein>
    <recommendedName>
        <fullName evidence="4">FAD-binding PCMH-type domain-containing protein</fullName>
    </recommendedName>
</protein>
<dbReference type="InterPro" id="IPR036318">
    <property type="entry name" value="FAD-bd_PCMH-like_sf"/>
</dbReference>
<dbReference type="GO" id="GO:0016491">
    <property type="term" value="F:oxidoreductase activity"/>
    <property type="evidence" value="ECO:0007669"/>
    <property type="project" value="UniProtKB-KW"/>
</dbReference>